<proteinExistence type="predicted"/>
<dbReference type="Proteomes" id="UP000248079">
    <property type="component" value="Unassembled WGS sequence"/>
</dbReference>
<dbReference type="EMBL" id="QFLI01000002">
    <property type="protein sequence ID" value="PXY02462.1"/>
    <property type="molecule type" value="Genomic_DNA"/>
</dbReference>
<evidence type="ECO:0000313" key="2">
    <source>
        <dbReference type="EMBL" id="PXY02462.1"/>
    </source>
</evidence>
<dbReference type="RefSeq" id="WP_110360095.1">
    <property type="nucleotide sequence ID" value="NZ_QFLI01000002.1"/>
</dbReference>
<dbReference type="OrthoDB" id="9792960at2"/>
<organism evidence="2 3">
    <name type="scientific">Marinifilum breve</name>
    <dbReference type="NCBI Taxonomy" id="2184082"/>
    <lineage>
        <taxon>Bacteria</taxon>
        <taxon>Pseudomonadati</taxon>
        <taxon>Bacteroidota</taxon>
        <taxon>Bacteroidia</taxon>
        <taxon>Marinilabiliales</taxon>
        <taxon>Marinifilaceae</taxon>
    </lineage>
</organism>
<dbReference type="InterPro" id="IPR014925">
    <property type="entry name" value="CGGC_dom"/>
</dbReference>
<keyword evidence="3" id="KW-1185">Reference proteome</keyword>
<dbReference type="AlphaFoldDB" id="A0A2V4A128"/>
<feature type="domain" description="CGGC" evidence="1">
    <location>
        <begin position="3"/>
        <end position="110"/>
    </location>
</feature>
<reference evidence="2 3" key="1">
    <citation type="submission" date="2018-05" db="EMBL/GenBank/DDBJ databases">
        <title>Marinifilum breve JC075T sp. nov., a marine bacterium isolated from Yongle Blue Hole in the South China Sea.</title>
        <authorList>
            <person name="Fu T."/>
        </authorList>
    </citation>
    <scope>NUCLEOTIDE SEQUENCE [LARGE SCALE GENOMIC DNA]</scope>
    <source>
        <strain evidence="2 3">JC075</strain>
    </source>
</reference>
<comment type="caution">
    <text evidence="2">The sequence shown here is derived from an EMBL/GenBank/DDBJ whole genome shotgun (WGS) entry which is preliminary data.</text>
</comment>
<name>A0A2V4A128_9BACT</name>
<dbReference type="Pfam" id="PF08821">
    <property type="entry name" value="CGGC"/>
    <property type="match status" value="1"/>
</dbReference>
<dbReference type="SMART" id="SM01078">
    <property type="entry name" value="CGGC"/>
    <property type="match status" value="1"/>
</dbReference>
<gene>
    <name evidence="2" type="ORF">DF185_07370</name>
</gene>
<sequence>MKKVGIIRCQQTEDMCPGSADFKVASSGKLAFKEYGPCEITGFVTCGGCPGKKAVTRAKMMIERGAEIIAMASCIKRGNPIGYPCPHFETMKKAIEKQVDGKAILLDWTH</sequence>
<accession>A0A2V4A128</accession>
<protein>
    <submittedName>
        <fullName evidence="2">CGGC domain-containing protein</fullName>
    </submittedName>
</protein>
<evidence type="ECO:0000313" key="3">
    <source>
        <dbReference type="Proteomes" id="UP000248079"/>
    </source>
</evidence>
<evidence type="ECO:0000259" key="1">
    <source>
        <dbReference type="SMART" id="SM01078"/>
    </source>
</evidence>